<name>A0ABT0P6Q3_9ACTN</name>
<dbReference type="EMBL" id="JAMCCK010000149">
    <property type="protein sequence ID" value="MCL3999121.1"/>
    <property type="molecule type" value="Genomic_DNA"/>
</dbReference>
<protein>
    <submittedName>
        <fullName evidence="1">Uncharacterized protein</fullName>
    </submittedName>
</protein>
<keyword evidence="2" id="KW-1185">Reference proteome</keyword>
<evidence type="ECO:0000313" key="1">
    <source>
        <dbReference type="EMBL" id="MCL3999121.1"/>
    </source>
</evidence>
<reference evidence="1 2" key="1">
    <citation type="submission" date="2022-05" db="EMBL/GenBank/DDBJ databases">
        <title>Genome Resource of Streptomyces lavenduligriseus GA1-1, a Strain with Broad-Spectrum Antifungal Activity against Phytopathogenic Fungi.</title>
        <authorList>
            <person name="Qi D."/>
        </authorList>
    </citation>
    <scope>NUCLEOTIDE SEQUENCE [LARGE SCALE GENOMIC DNA]</scope>
    <source>
        <strain evidence="1 2">GA1-1</strain>
    </source>
</reference>
<evidence type="ECO:0000313" key="2">
    <source>
        <dbReference type="Proteomes" id="UP001202052"/>
    </source>
</evidence>
<proteinExistence type="predicted"/>
<dbReference type="RefSeq" id="WP_249493643.1">
    <property type="nucleotide sequence ID" value="NZ_JAMCCK010000149.1"/>
</dbReference>
<organism evidence="1 2">
    <name type="scientific">Streptomyces lavenduligriseus</name>
    <dbReference type="NCBI Taxonomy" id="67315"/>
    <lineage>
        <taxon>Bacteria</taxon>
        <taxon>Bacillati</taxon>
        <taxon>Actinomycetota</taxon>
        <taxon>Actinomycetes</taxon>
        <taxon>Kitasatosporales</taxon>
        <taxon>Streptomycetaceae</taxon>
        <taxon>Streptomyces</taxon>
    </lineage>
</organism>
<accession>A0ABT0P6Q3</accession>
<sequence length="93" mass="10048">MYDNIEHGAPVLDTTCENCTSVVAPLPASGHEPSEAECAEQIQTNKAFQPDMTRGTRFCVQTGEGRTAYLRVISAGIGKAPVRLKATVWELPD</sequence>
<dbReference type="Proteomes" id="UP001202052">
    <property type="component" value="Unassembled WGS sequence"/>
</dbReference>
<comment type="caution">
    <text evidence="1">The sequence shown here is derived from an EMBL/GenBank/DDBJ whole genome shotgun (WGS) entry which is preliminary data.</text>
</comment>
<gene>
    <name evidence="1" type="ORF">M4438_37495</name>
</gene>